<evidence type="ECO:0000256" key="4">
    <source>
        <dbReference type="ARBA" id="ARBA00022741"/>
    </source>
</evidence>
<dbReference type="InterPro" id="IPR000595">
    <property type="entry name" value="cNMP-bd_dom"/>
</dbReference>
<dbReference type="PROSITE" id="PS50042">
    <property type="entry name" value="CNMP_BINDING_3"/>
    <property type="match status" value="1"/>
</dbReference>
<keyword evidence="2" id="KW-0963">Cytoplasm</keyword>
<keyword evidence="4" id="KW-0547">Nucleotide-binding</keyword>
<dbReference type="PANTHER" id="PTHR23011:SF43">
    <property type="entry name" value="CYCLIC NUCLEOTIDE-BINDING DOMAIN-CONTAINING PROTEIN 2"/>
    <property type="match status" value="1"/>
</dbReference>
<keyword evidence="5" id="KW-0114">cAMP</keyword>
<dbReference type="SUPFAM" id="SSF51206">
    <property type="entry name" value="cAMP-binding domain-like"/>
    <property type="match status" value="1"/>
</dbReference>
<dbReference type="SMART" id="SM00100">
    <property type="entry name" value="cNMP"/>
    <property type="match status" value="1"/>
</dbReference>
<accession>A0A7J8HF95</accession>
<dbReference type="InterPro" id="IPR018490">
    <property type="entry name" value="cNMP-bd_dom_sf"/>
</dbReference>
<evidence type="ECO:0000313" key="9">
    <source>
        <dbReference type="EMBL" id="KAF6470966.1"/>
    </source>
</evidence>
<comment type="caution">
    <text evidence="9">The sequence shown here is derived from an EMBL/GenBank/DDBJ whole genome shotgun (WGS) entry which is preliminary data.</text>
</comment>
<dbReference type="PANTHER" id="PTHR23011">
    <property type="entry name" value="CYCLIC NUCLEOTIDE-BINDING DOMAIN CONTAINING PROTEIN"/>
    <property type="match status" value="1"/>
</dbReference>
<evidence type="ECO:0000256" key="6">
    <source>
        <dbReference type="ARBA" id="ARBA00059651"/>
    </source>
</evidence>
<evidence type="ECO:0000256" key="3">
    <source>
        <dbReference type="ARBA" id="ARBA00022566"/>
    </source>
</evidence>
<reference evidence="9 10" key="1">
    <citation type="journal article" date="2020" name="Nature">
        <title>Six reference-quality genomes reveal evolution of bat adaptations.</title>
        <authorList>
            <person name="Jebb D."/>
            <person name="Huang Z."/>
            <person name="Pippel M."/>
            <person name="Hughes G.M."/>
            <person name="Lavrichenko K."/>
            <person name="Devanna P."/>
            <person name="Winkler S."/>
            <person name="Jermiin L.S."/>
            <person name="Skirmuntt E.C."/>
            <person name="Katzourakis A."/>
            <person name="Burkitt-Gray L."/>
            <person name="Ray D.A."/>
            <person name="Sullivan K.A.M."/>
            <person name="Roscito J.G."/>
            <person name="Kirilenko B.M."/>
            <person name="Davalos L.M."/>
            <person name="Corthals A.P."/>
            <person name="Power M.L."/>
            <person name="Jones G."/>
            <person name="Ransome R.D."/>
            <person name="Dechmann D.K.N."/>
            <person name="Locatelli A.G."/>
            <person name="Puechmaille S.J."/>
            <person name="Fedrigo O."/>
            <person name="Jarvis E.D."/>
            <person name="Hiller M."/>
            <person name="Vernes S.C."/>
            <person name="Myers E.W."/>
            <person name="Teeling E.C."/>
        </authorList>
    </citation>
    <scope>NUCLEOTIDE SEQUENCE [LARGE SCALE GENOMIC DNA]</scope>
    <source>
        <strain evidence="9">MMolMol1</strain>
        <tissue evidence="9">Muscle</tissue>
    </source>
</reference>
<keyword evidence="3" id="KW-0116">cAMP-binding</keyword>
<dbReference type="FunFam" id="2.60.120.10:FF:000083">
    <property type="entry name" value="Cyclic nucleotide binding domain containing 2"/>
    <property type="match status" value="1"/>
</dbReference>
<dbReference type="InterPro" id="IPR014710">
    <property type="entry name" value="RmlC-like_jellyroll"/>
</dbReference>
<dbReference type="EMBL" id="JACASF010000006">
    <property type="protein sequence ID" value="KAF6470966.1"/>
    <property type="molecule type" value="Genomic_DNA"/>
</dbReference>
<proteinExistence type="predicted"/>
<evidence type="ECO:0000259" key="8">
    <source>
        <dbReference type="PROSITE" id="PS50042"/>
    </source>
</evidence>
<dbReference type="CDD" id="cd00038">
    <property type="entry name" value="CAP_ED"/>
    <property type="match status" value="1"/>
</dbReference>
<comment type="function">
    <text evidence="6">Essential for male fertility. Plays an important role in spermatogenesis and regulates sperm motility by controlling the development of the flagellar bending of sperm.</text>
</comment>
<dbReference type="Proteomes" id="UP000550707">
    <property type="component" value="Unassembled WGS sequence"/>
</dbReference>
<dbReference type="Pfam" id="PF00027">
    <property type="entry name" value="cNMP_binding"/>
    <property type="match status" value="1"/>
</dbReference>
<dbReference type="AlphaFoldDB" id="A0A7J8HF95"/>
<dbReference type="GO" id="GO:0030552">
    <property type="term" value="F:cAMP binding"/>
    <property type="evidence" value="ECO:0007669"/>
    <property type="project" value="UniProtKB-KW"/>
</dbReference>
<organism evidence="9 10">
    <name type="scientific">Molossus molossus</name>
    <name type="common">Pallas' mastiff bat</name>
    <name type="synonym">Vespertilio molossus</name>
    <dbReference type="NCBI Taxonomy" id="27622"/>
    <lineage>
        <taxon>Eukaryota</taxon>
        <taxon>Metazoa</taxon>
        <taxon>Chordata</taxon>
        <taxon>Craniata</taxon>
        <taxon>Vertebrata</taxon>
        <taxon>Euteleostomi</taxon>
        <taxon>Mammalia</taxon>
        <taxon>Eutheria</taxon>
        <taxon>Laurasiatheria</taxon>
        <taxon>Chiroptera</taxon>
        <taxon>Yangochiroptera</taxon>
        <taxon>Molossidae</taxon>
        <taxon>Molossus</taxon>
    </lineage>
</organism>
<evidence type="ECO:0000256" key="1">
    <source>
        <dbReference type="ARBA" id="ARBA00004514"/>
    </source>
</evidence>
<dbReference type="GO" id="GO:0005829">
    <property type="term" value="C:cytosol"/>
    <property type="evidence" value="ECO:0007669"/>
    <property type="project" value="UniProtKB-SubCell"/>
</dbReference>
<feature type="domain" description="Cyclic nucleotide-binding" evidence="8">
    <location>
        <begin position="116"/>
        <end position="218"/>
    </location>
</feature>
<gene>
    <name evidence="9" type="ORF">HJG59_003054</name>
</gene>
<evidence type="ECO:0000313" key="10">
    <source>
        <dbReference type="Proteomes" id="UP000550707"/>
    </source>
</evidence>
<dbReference type="GO" id="GO:0007283">
    <property type="term" value="P:spermatogenesis"/>
    <property type="evidence" value="ECO:0007669"/>
    <property type="project" value="TreeGrafter"/>
</dbReference>
<sequence>MKRYTATYPWQVLKKERELHQLILDVVVMIRVCKMFRQGLRGFREYEITETTRRRHPTFSFWDKKKQGRIIFDTMDYVAESGYFPPRAIEIAQKIPSWRTEQDVQSLCNFLQVLDCYRNYSEPLQLLLAKVIRFERFGRRRVIIKKGMKSNSFYFIYLGRVAVTEDEDGSSAFLDPQPMLLHKGDCFGEMGLLSSSVRRATVVCMEETEFLVVDQEDFLANKLDQEVKKDAQHRFDFFRRMSLLHSWSDEKLWKLVTLGKVEKFLYGQLISKDIVESSSVMFVCRVIHSHGSKFKRFKRVGSCEVLRLLDLGASPFYYKWIWQHLELIDDRALKTNLKELFPVKRFKEFRIKSYPVQDFSSLKLLRLEKAWEQQGTSFSRKINTLENSLPKMLGPKIKSRQPQLLECPMINTKHGDIPKEASVGAYIKIHTVEEGEIIGLHQILLPDNQQDLRPLILVSMGVELITVRKEKFCELIDSKVTEKLSRFKIGYLSDDDMCQKFLMENSWDVFRKDFLRLLLKPRRGPPPPSVRNKKNEIYNPKSLTLDLCSFNKETNPTYPIFMAPQKNLPPLRVVQTITAPRYKIQELLPRYKNAGVLV</sequence>
<dbReference type="InParanoid" id="A0A7J8HF95"/>
<evidence type="ECO:0000256" key="5">
    <source>
        <dbReference type="ARBA" id="ARBA00023149"/>
    </source>
</evidence>
<evidence type="ECO:0000256" key="7">
    <source>
        <dbReference type="ARBA" id="ARBA00072573"/>
    </source>
</evidence>
<evidence type="ECO:0000256" key="2">
    <source>
        <dbReference type="ARBA" id="ARBA00022490"/>
    </source>
</evidence>
<keyword evidence="10" id="KW-1185">Reference proteome</keyword>
<comment type="subcellular location">
    <subcellularLocation>
        <location evidence="1">Cytoplasm</location>
        <location evidence="1">Cytosol</location>
    </subcellularLocation>
</comment>
<protein>
    <recommendedName>
        <fullName evidence="7">Cyclic nucleotide-binding domain-containing protein 2</fullName>
    </recommendedName>
</protein>
<dbReference type="FunCoup" id="A0A7J8HF95">
    <property type="interactions" value="66"/>
</dbReference>
<dbReference type="Gene3D" id="2.60.120.10">
    <property type="entry name" value="Jelly Rolls"/>
    <property type="match status" value="1"/>
</dbReference>
<name>A0A7J8HF95_MOLMO</name>